<gene>
    <name evidence="1" type="ORF">C8N43_1186</name>
</gene>
<evidence type="ECO:0000313" key="1">
    <source>
        <dbReference type="EMBL" id="PTX56527.1"/>
    </source>
</evidence>
<sequence length="140" mass="16071">MTARPSIEDVDFKDRFEAGDVKPSDFSHRDHLKLVYVYLCESDTETASKRMRSSLSQFLKDNGVPASHYHETLTLSWTQAVKHFMVKAVAPTSFDAFIAIDDRLLDPNVMLTHYDRNTLFSDQARQEFVPPDLQSIPQYA</sequence>
<keyword evidence="2" id="KW-1185">Reference proteome</keyword>
<dbReference type="AlphaFoldDB" id="A0A2T6BKD0"/>
<dbReference type="EMBL" id="QBKS01000001">
    <property type="protein sequence ID" value="PTX56527.1"/>
    <property type="molecule type" value="Genomic_DNA"/>
</dbReference>
<protein>
    <submittedName>
        <fullName evidence="1">Uncharacterized protein</fullName>
    </submittedName>
</protein>
<dbReference type="OrthoDB" id="72030at2"/>
<organism evidence="1 2">
    <name type="scientific">Litoreibacter ponti</name>
    <dbReference type="NCBI Taxonomy" id="1510457"/>
    <lineage>
        <taxon>Bacteria</taxon>
        <taxon>Pseudomonadati</taxon>
        <taxon>Pseudomonadota</taxon>
        <taxon>Alphaproteobacteria</taxon>
        <taxon>Rhodobacterales</taxon>
        <taxon>Roseobacteraceae</taxon>
        <taxon>Litoreibacter</taxon>
    </lineage>
</organism>
<proteinExistence type="predicted"/>
<evidence type="ECO:0000313" key="2">
    <source>
        <dbReference type="Proteomes" id="UP000243978"/>
    </source>
</evidence>
<dbReference type="Proteomes" id="UP000243978">
    <property type="component" value="Unassembled WGS sequence"/>
</dbReference>
<reference evidence="1 2" key="1">
    <citation type="submission" date="2018-04" db="EMBL/GenBank/DDBJ databases">
        <title>Genomic Encyclopedia of Archaeal and Bacterial Type Strains, Phase II (KMG-II): from individual species to whole genera.</title>
        <authorList>
            <person name="Goeker M."/>
        </authorList>
    </citation>
    <scope>NUCLEOTIDE SEQUENCE [LARGE SCALE GENOMIC DNA]</scope>
    <source>
        <strain evidence="1 2">DSM 100977</strain>
    </source>
</reference>
<comment type="caution">
    <text evidence="1">The sequence shown here is derived from an EMBL/GenBank/DDBJ whole genome shotgun (WGS) entry which is preliminary data.</text>
</comment>
<dbReference type="RefSeq" id="WP_107844717.1">
    <property type="nucleotide sequence ID" value="NZ_QBKS01000001.1"/>
</dbReference>
<accession>A0A2T6BKD0</accession>
<name>A0A2T6BKD0_9RHOB</name>